<dbReference type="Proteomes" id="UP000223913">
    <property type="component" value="Unassembled WGS sequence"/>
</dbReference>
<evidence type="ECO:0000313" key="3">
    <source>
        <dbReference type="Proteomes" id="UP000223913"/>
    </source>
</evidence>
<sequence length="341" mass="39914">MRSMYLIRFCVLGSLLLLCCFPNHLDAQEYLGNDLAFFAKKAELFQRWLDQKELGQFLSVDSVRVANNGYEVELFLQIPSSNPDSVAGIWRSLKNNYQANVSAPTLQESLFQTFVRFMEIDPTQGNVQIYMPHYDPGKQVYNSCFYIWLWQEAGRVKEDSKIADCKSQTVEIYIPMDDFSTGSGGVEGTLKGYTSSKKVFPLILEFARKKYEQNKPDCEGRKPTLVHSDKQSDFYLEFYVNDLCQEVLTDERQSIWCDFVELWWGPCNDMRRERLEFNINLSQSQKEVYLRIKITGKFGSGLYRPRKSGWMDMDPDFEDFLEEHAIIFKSELIEFLKRKRN</sequence>
<feature type="chain" id="PRO_5012383986" evidence="1">
    <location>
        <begin position="28"/>
        <end position="341"/>
    </location>
</feature>
<dbReference type="AlphaFoldDB" id="A0A2D0MYH5"/>
<protein>
    <submittedName>
        <fullName evidence="2">Uncharacterized protein</fullName>
    </submittedName>
</protein>
<dbReference type="EMBL" id="PDUD01000059">
    <property type="protein sequence ID" value="PHN01230.1"/>
    <property type="molecule type" value="Genomic_DNA"/>
</dbReference>
<name>A0A2D0MYH5_FLAN2</name>
<feature type="signal peptide" evidence="1">
    <location>
        <begin position="1"/>
        <end position="27"/>
    </location>
</feature>
<gene>
    <name evidence="2" type="ORF">CRP01_38135</name>
</gene>
<keyword evidence="1" id="KW-0732">Signal</keyword>
<proteinExistence type="predicted"/>
<accession>A0A2D0MYH5</accession>
<reference evidence="2 3" key="1">
    <citation type="submission" date="2017-10" db="EMBL/GenBank/DDBJ databases">
        <title>The draft genome sequence of Lewinella nigricans NBRC 102662.</title>
        <authorList>
            <person name="Wang K."/>
        </authorList>
    </citation>
    <scope>NUCLEOTIDE SEQUENCE [LARGE SCALE GENOMIC DNA]</scope>
    <source>
        <strain evidence="2 3">NBRC 102662</strain>
    </source>
</reference>
<keyword evidence="3" id="KW-1185">Reference proteome</keyword>
<comment type="caution">
    <text evidence="2">The sequence shown here is derived from an EMBL/GenBank/DDBJ whole genome shotgun (WGS) entry which is preliminary data.</text>
</comment>
<organism evidence="2 3">
    <name type="scientific">Flavilitoribacter nigricans (strain ATCC 23147 / DSM 23189 / NBRC 102662 / NCIMB 1420 / SS-2)</name>
    <name type="common">Lewinella nigricans</name>
    <dbReference type="NCBI Taxonomy" id="1122177"/>
    <lineage>
        <taxon>Bacteria</taxon>
        <taxon>Pseudomonadati</taxon>
        <taxon>Bacteroidota</taxon>
        <taxon>Saprospiria</taxon>
        <taxon>Saprospirales</taxon>
        <taxon>Lewinellaceae</taxon>
        <taxon>Flavilitoribacter</taxon>
    </lineage>
</organism>
<evidence type="ECO:0000313" key="2">
    <source>
        <dbReference type="EMBL" id="PHN01230.1"/>
    </source>
</evidence>
<evidence type="ECO:0000256" key="1">
    <source>
        <dbReference type="SAM" id="SignalP"/>
    </source>
</evidence>